<dbReference type="VEuPathDB" id="TrichDB:TRFO_31800"/>
<evidence type="ECO:0000313" key="1">
    <source>
        <dbReference type="EMBL" id="OHT01417.1"/>
    </source>
</evidence>
<dbReference type="RefSeq" id="XP_068354553.1">
    <property type="nucleotide sequence ID" value="XM_068508142.1"/>
</dbReference>
<protein>
    <submittedName>
        <fullName evidence="1">Uncharacterized protein</fullName>
    </submittedName>
</protein>
<name>A0A1J4JQM4_9EUKA</name>
<dbReference type="PANTHER" id="PTHR12295:SF30">
    <property type="entry name" value="PROTEIN FURRY"/>
    <property type="match status" value="1"/>
</dbReference>
<organism evidence="1 2">
    <name type="scientific">Tritrichomonas foetus</name>
    <dbReference type="NCBI Taxonomy" id="1144522"/>
    <lineage>
        <taxon>Eukaryota</taxon>
        <taxon>Metamonada</taxon>
        <taxon>Parabasalia</taxon>
        <taxon>Tritrichomonadida</taxon>
        <taxon>Tritrichomonadidae</taxon>
        <taxon>Tritrichomonas</taxon>
    </lineage>
</organism>
<gene>
    <name evidence="1" type="ORF">TRFO_31800</name>
</gene>
<dbReference type="PANTHER" id="PTHR12295">
    <property type="entry name" value="FURRY-RELATED"/>
    <property type="match status" value="1"/>
</dbReference>
<proteinExistence type="predicted"/>
<comment type="caution">
    <text evidence="1">The sequence shown here is derived from an EMBL/GenBank/DDBJ whole genome shotgun (WGS) entry which is preliminary data.</text>
</comment>
<reference evidence="1" key="1">
    <citation type="submission" date="2016-10" db="EMBL/GenBank/DDBJ databases">
        <authorList>
            <person name="Benchimol M."/>
            <person name="Almeida L.G."/>
            <person name="Vasconcelos A.T."/>
            <person name="Perreira-Neves A."/>
            <person name="Rosa I.A."/>
            <person name="Tasca T."/>
            <person name="Bogo M.R."/>
            <person name="de Souza W."/>
        </authorList>
    </citation>
    <scope>NUCLEOTIDE SEQUENCE [LARGE SCALE GENOMIC DNA]</scope>
    <source>
        <strain evidence="1">K</strain>
    </source>
</reference>
<dbReference type="EMBL" id="MLAK01000913">
    <property type="protein sequence ID" value="OHT01417.1"/>
    <property type="molecule type" value="Genomic_DNA"/>
</dbReference>
<dbReference type="GeneID" id="94842846"/>
<dbReference type="OrthoDB" id="10584819at2759"/>
<dbReference type="InterPro" id="IPR039867">
    <property type="entry name" value="Furry/Tao3/Mor2"/>
</dbReference>
<accession>A0A1J4JQM4</accession>
<sequence>MNDRTLIFSSVMSRLLESLSHFVHAAQNEFEKENPDQSKIDNFDKFFERFPRHNSRYKSIINQLCKMASSDIDNNIHYITKLMKEVINGNSKSQFTLLQMVVSFYDLSNKNSFVLFYYFSLFFFTDLICQIVVNYGSGDSSTFLTRTAYNIAIAKHSLPKTALVILKQWAVIFSVLSEKDFSEVTQVFNMFSNSSDLSIPLTLMKYLRFDLNDTPGSLFFESLLQNIRNHVKKKTITNIGLESLSSMLITLPYNEEIYQKLAQIIKPLKYDKVLWSGATKLLTAIYLRLPNKRTRSRFYQKFVYGIAGDDKKLGVSLEVFEMMIIGRNTDVSWEYWEWGDNPRSSKHSFLRLNSSLELGQDDARSFTSIFMQTYFVKSDFSLYPKLIKKIMLHLASLDFLYFTNNIAPHFLDLNDNDSRFISLLMIVPKVNSDDFRINCFKKIPNHELILNKFNKSLKEKVSRALKLCVATTQSSKSKHRICFSNYDILLDNLTSEANQKLIIILDEWKMRNDFKEMENKLHYSSELCKNTFSLEVYLIPALVYIFDDNDFNNPILMDTLIEFSFNDNQKIALSAYNICRNVLSNLPNQENYMQILALAAASDDYEIVYTCLSLLEASLHAIHEVNTNLLHDIEVMAFLGLAAIDPNARHLCLIMLQRINDLLKSRGLLSCMNNKVPIIEKNAKDHILLKNIPDEPEKDIFPASIISLETAILSQYYEIWIYFIAAIMNQIIEVNYEPFFQRLSILTPSLTPILCNENRNVRDNDLSILIILLSSMFHSTTIDSSRRDIDKSQQYAPYSDKTDKRKEVCKTLNILLSSDSKEMTELGFNTIPFLHFSILGPIIDVLSNVQQSKIPQAIKTLCNLLRQPEINQNFIMHNFRRITSFISTANSFLLEKKLNSPRVIDWNQENEQKLNEISDMACSYCIIITIIVDACDIISDHDWAMNTRELVLRFLINWAITQSEKHKVLRKYAKNALSALVKGGTIFTDGLLFDDIAVEFLGQIEIEGTHLLTDILYFHIEFLLDYYIKACYTQPPRISDAYFTAICNNLKRKHGDVLLLQSGQLILLLQVFSQHDHPLISKFLHQLLKIAYEHQIIPDDNINIDPTMALLLIPQMCEFATEAVFNAFYIVLQYQRISLPFKEIINSVRMWMPHIRLLPKQSSCVQNIPPVFHYFTPYEFLMALNQATNDADDDRFRVISGLWNDLVVSPDNREIVTIFLSNLANSNNLRIYSLILYSAPEEIIFRVDERGSFAYYYHCTKCLGQPYFLNNDMVGVFLKKLLSKIWDSTFERLPITLLFIILFRENGTKVPFQFVCKKFDVQLPEGQLSNEASKELISQIINKLKNYNVNIEDIGNEALKWTFGCENTEIAANALMIYNRILKPYNEKILPNQIIKTVSYHFEKLNNENKNNFSHLALLVSESFYFFNHTLDHNDNDSVKLVFNYITSFLDCQIVLDIELHDAIDFFMKSLKKPDILILISQNIISLIRPLIPMLETSKSAQELIDYCILIFQSEEIMLIAAPLKKLHPHLFPHLPNFEDFIHNINENAMCTSLIHYAIISENASRPVLNSIFEITTLIVSKIVNENNKQPLTKLYQIALRSMNRCPAAYDFVQILCEKQPQVASTNIIDFYEWSRTFNDVNRSIKLLIKNCIIPVTNFTDCKSYTSVLHFLYDENLKVKIMPFASQQDMIEGMKKIEGIKKSKVRKGKKKGKLNKNKARGAITLNSPSFSSSPSKGLLTSTSTPNNLAAIPTSVSVVFSSNGTAVDIISNLTPLRHPKRIITDSEKLVINRSKAIILTPKDYLGSLRRKSFNTGSYELSE</sequence>
<dbReference type="GO" id="GO:0030427">
    <property type="term" value="C:site of polarized growth"/>
    <property type="evidence" value="ECO:0007669"/>
    <property type="project" value="TreeGrafter"/>
</dbReference>
<dbReference type="GO" id="GO:0005938">
    <property type="term" value="C:cell cortex"/>
    <property type="evidence" value="ECO:0007669"/>
    <property type="project" value="TreeGrafter"/>
</dbReference>
<evidence type="ECO:0000313" key="2">
    <source>
        <dbReference type="Proteomes" id="UP000179807"/>
    </source>
</evidence>
<dbReference type="GO" id="GO:0000902">
    <property type="term" value="P:cell morphogenesis"/>
    <property type="evidence" value="ECO:0007669"/>
    <property type="project" value="InterPro"/>
</dbReference>
<dbReference type="Proteomes" id="UP000179807">
    <property type="component" value="Unassembled WGS sequence"/>
</dbReference>
<keyword evidence="2" id="KW-1185">Reference proteome</keyword>